<dbReference type="GO" id="GO:0016117">
    <property type="term" value="P:carotenoid biosynthetic process"/>
    <property type="evidence" value="ECO:0007669"/>
    <property type="project" value="UniProtKB-ARBA"/>
</dbReference>
<dbReference type="SUPFAM" id="SSF48576">
    <property type="entry name" value="Terpenoid synthases"/>
    <property type="match status" value="1"/>
</dbReference>
<organism evidence="2 3">
    <name type="scientific">Planctomicrobium piriforme</name>
    <dbReference type="NCBI Taxonomy" id="1576369"/>
    <lineage>
        <taxon>Bacteria</taxon>
        <taxon>Pseudomonadati</taxon>
        <taxon>Planctomycetota</taxon>
        <taxon>Planctomycetia</taxon>
        <taxon>Planctomycetales</taxon>
        <taxon>Planctomycetaceae</taxon>
        <taxon>Planctomicrobium</taxon>
    </lineage>
</organism>
<dbReference type="CDD" id="cd00683">
    <property type="entry name" value="Trans_IPPS_HH"/>
    <property type="match status" value="1"/>
</dbReference>
<reference evidence="3" key="1">
    <citation type="submission" date="2016-10" db="EMBL/GenBank/DDBJ databases">
        <authorList>
            <person name="Varghese N."/>
            <person name="Submissions S."/>
        </authorList>
    </citation>
    <scope>NUCLEOTIDE SEQUENCE [LARGE SCALE GENOMIC DNA]</scope>
    <source>
        <strain evidence="3">DSM 26348</strain>
    </source>
</reference>
<dbReference type="InterPro" id="IPR033904">
    <property type="entry name" value="Trans_IPPS_HH"/>
</dbReference>
<keyword evidence="3" id="KW-1185">Reference proteome</keyword>
<accession>A0A1I3I851</accession>
<dbReference type="PROSITE" id="PS01044">
    <property type="entry name" value="SQUALEN_PHYTOEN_SYN_1"/>
    <property type="match status" value="1"/>
</dbReference>
<dbReference type="STRING" id="1576369.SAMN05421753_1098"/>
<dbReference type="SFLD" id="SFLDS00005">
    <property type="entry name" value="Isoprenoid_Synthase_Type_I"/>
    <property type="match status" value="1"/>
</dbReference>
<evidence type="ECO:0000313" key="3">
    <source>
        <dbReference type="Proteomes" id="UP000199518"/>
    </source>
</evidence>
<dbReference type="AlphaFoldDB" id="A0A1I3I851"/>
<proteinExistence type="predicted"/>
<gene>
    <name evidence="2" type="ORF">SAMN05421753_1098</name>
</gene>
<dbReference type="SFLD" id="SFLDG01212">
    <property type="entry name" value="Phytoene_synthase_like"/>
    <property type="match status" value="1"/>
</dbReference>
<dbReference type="Proteomes" id="UP000199518">
    <property type="component" value="Unassembled WGS sequence"/>
</dbReference>
<protein>
    <submittedName>
        <fullName evidence="2">Phytoene synthase</fullName>
    </submittedName>
</protein>
<dbReference type="RefSeq" id="WP_092050653.1">
    <property type="nucleotide sequence ID" value="NZ_FOQD01000009.1"/>
</dbReference>
<dbReference type="PANTHER" id="PTHR31480">
    <property type="entry name" value="BIFUNCTIONAL LYCOPENE CYCLASE/PHYTOENE SYNTHASE"/>
    <property type="match status" value="1"/>
</dbReference>
<name>A0A1I3I851_9PLAN</name>
<dbReference type="Pfam" id="PF00494">
    <property type="entry name" value="SQS_PSY"/>
    <property type="match status" value="1"/>
</dbReference>
<dbReference type="InterPro" id="IPR008949">
    <property type="entry name" value="Isoprenoid_synthase_dom_sf"/>
</dbReference>
<evidence type="ECO:0000256" key="1">
    <source>
        <dbReference type="ARBA" id="ARBA00022679"/>
    </source>
</evidence>
<dbReference type="InterPro" id="IPR002060">
    <property type="entry name" value="Squ/phyt_synthse"/>
</dbReference>
<dbReference type="GO" id="GO:0051996">
    <property type="term" value="F:squalene synthase [NAD(P)H] activity"/>
    <property type="evidence" value="ECO:0007669"/>
    <property type="project" value="InterPro"/>
</dbReference>
<sequence>MRSDLEKSYASCEQIARQSGSSFFLAFRTLPRGMYREMCVLYAFMRRTDDLGDDARVPPEMRADLLHNWQSELTAALNGEYVPSRILPALADVALRREIPSEYLQEAVRGVQSDLQPHTVETFADLEHYCYQVAGVVGLCCLRIWGYRGDEPREPALACGTAFQLTNILRDLREDAQNGRVYLPREDLERFGYSKEDLLAGRYNTPFRELMQFQVERAWTYYDAALPLRHHLSPEGRRIFVNLFDLYRSLLERIERADYDVLSHRIRLSYWKKAEIVLRCLLRLDGSRQEFPLPRRPLSSCADTC</sequence>
<dbReference type="InterPro" id="IPR044843">
    <property type="entry name" value="Trans_IPPS_bact-type"/>
</dbReference>
<keyword evidence="1" id="KW-0808">Transferase</keyword>
<dbReference type="OrthoDB" id="9787280at2"/>
<evidence type="ECO:0000313" key="2">
    <source>
        <dbReference type="EMBL" id="SFI44037.1"/>
    </source>
</evidence>
<dbReference type="InterPro" id="IPR019845">
    <property type="entry name" value="Squalene/phytoene_synthase_CS"/>
</dbReference>
<dbReference type="SFLD" id="SFLDG01018">
    <property type="entry name" value="Squalene/Phytoene_Synthase_Lik"/>
    <property type="match status" value="1"/>
</dbReference>
<dbReference type="Gene3D" id="1.10.600.10">
    <property type="entry name" value="Farnesyl Diphosphate Synthase"/>
    <property type="match status" value="1"/>
</dbReference>
<dbReference type="GO" id="GO:0004311">
    <property type="term" value="F:geranylgeranyl diphosphate synthase activity"/>
    <property type="evidence" value="ECO:0007669"/>
    <property type="project" value="InterPro"/>
</dbReference>
<dbReference type="EMBL" id="FOQD01000009">
    <property type="protein sequence ID" value="SFI44037.1"/>
    <property type="molecule type" value="Genomic_DNA"/>
</dbReference>